<reference evidence="3" key="1">
    <citation type="submission" date="2019-06" db="EMBL/GenBank/DDBJ databases">
        <authorList>
            <person name="Zheng W."/>
        </authorList>
    </citation>
    <scope>NUCLEOTIDE SEQUENCE</scope>
    <source>
        <strain evidence="3">QDHG01</strain>
    </source>
</reference>
<evidence type="ECO:0000313" key="4">
    <source>
        <dbReference type="Proteomes" id="UP000785679"/>
    </source>
</evidence>
<keyword evidence="4" id="KW-1185">Reference proteome</keyword>
<feature type="region of interest" description="Disordered" evidence="2">
    <location>
        <begin position="1"/>
        <end position="28"/>
    </location>
</feature>
<feature type="compositionally biased region" description="Basic and acidic residues" evidence="2">
    <location>
        <begin position="181"/>
        <end position="206"/>
    </location>
</feature>
<feature type="region of interest" description="Disordered" evidence="2">
    <location>
        <begin position="181"/>
        <end position="224"/>
    </location>
</feature>
<sequence>MANLEVEKYKMQNQQERDKTRASESQVFEARKERLGFTERISQLEEKLSEERKVNEKLVADISKARADLQQREISEQTFKEQLVESKQQLSQMDQDVRELKNLLSASRHEKETLLKDLHSLDHSLKESRQKHLDHKSKYKLHKAAFDNSLLEMSMFKDKLSQRDQEIERLRAKCDEIERFRRERSREASGKRRENEELRRHLEHFESIQIGGEDETEGGGGDNERMNYLENFKLISEQIGKMKEKINQNDTSTASLTGPPISRQQIMTTHSRQGSDMGKSFNFKSGHFKSMLPGTSMHVGAATHQRDRSRNNETHDGIMLSQSSMSNYSSNQFPGTAVKSSRHHPGQQSLHKQNALFHKRKQSNLQLNLSTAKPGGLLHPNDISNVSQGSNSQFQSGFMTQRHNQVNPTGTILNAYNSSIQQTAHGAGQMQPRHRQRLSLKQPSISGIAKNAFQQNSMIHQQQPNPNQSLVHNTSHQTPFDQLSNSQHGLNSSKMSGSEIFDTPGGYGSNREMTKPQLQSTPFSGGSSHHNPFAQFNQTNYQSQR</sequence>
<evidence type="ECO:0000256" key="1">
    <source>
        <dbReference type="SAM" id="Coils"/>
    </source>
</evidence>
<feature type="compositionally biased region" description="Basic and acidic residues" evidence="2">
    <location>
        <begin position="1"/>
        <end position="22"/>
    </location>
</feature>
<dbReference type="EMBL" id="RRYP01019491">
    <property type="protein sequence ID" value="TNV73225.1"/>
    <property type="molecule type" value="Genomic_DNA"/>
</dbReference>
<evidence type="ECO:0000313" key="3">
    <source>
        <dbReference type="EMBL" id="TNV73225.1"/>
    </source>
</evidence>
<proteinExistence type="predicted"/>
<feature type="compositionally biased region" description="Polar residues" evidence="2">
    <location>
        <begin position="516"/>
        <end position="545"/>
    </location>
</feature>
<name>A0A8J8NF61_HALGN</name>
<dbReference type="Proteomes" id="UP000785679">
    <property type="component" value="Unassembled WGS sequence"/>
</dbReference>
<dbReference type="AlphaFoldDB" id="A0A8J8NF61"/>
<feature type="coiled-coil region" evidence="1">
    <location>
        <begin position="41"/>
        <end position="117"/>
    </location>
</feature>
<feature type="region of interest" description="Disordered" evidence="2">
    <location>
        <begin position="327"/>
        <end position="352"/>
    </location>
</feature>
<feature type="region of interest" description="Disordered" evidence="2">
    <location>
        <begin position="460"/>
        <end position="545"/>
    </location>
</feature>
<evidence type="ECO:0000256" key="2">
    <source>
        <dbReference type="SAM" id="MobiDB-lite"/>
    </source>
</evidence>
<gene>
    <name evidence="3" type="ORF">FGO68_gene11582</name>
</gene>
<accession>A0A8J8NF61</accession>
<keyword evidence="1" id="KW-0175">Coiled coil</keyword>
<organism evidence="3 4">
    <name type="scientific">Halteria grandinella</name>
    <dbReference type="NCBI Taxonomy" id="5974"/>
    <lineage>
        <taxon>Eukaryota</taxon>
        <taxon>Sar</taxon>
        <taxon>Alveolata</taxon>
        <taxon>Ciliophora</taxon>
        <taxon>Intramacronucleata</taxon>
        <taxon>Spirotrichea</taxon>
        <taxon>Stichotrichia</taxon>
        <taxon>Sporadotrichida</taxon>
        <taxon>Halteriidae</taxon>
        <taxon>Halteria</taxon>
    </lineage>
</organism>
<feature type="compositionally biased region" description="Polar residues" evidence="2">
    <location>
        <begin position="460"/>
        <end position="496"/>
    </location>
</feature>
<comment type="caution">
    <text evidence="3">The sequence shown here is derived from an EMBL/GenBank/DDBJ whole genome shotgun (WGS) entry which is preliminary data.</text>
</comment>
<protein>
    <submittedName>
        <fullName evidence="3">Uncharacterized protein</fullName>
    </submittedName>
</protein>